<keyword evidence="6" id="KW-0378">Hydrolase</keyword>
<name>A0A317XXS3_9BASI</name>
<keyword evidence="12" id="KW-1185">Reference proteome</keyword>
<dbReference type="InterPro" id="IPR001719">
    <property type="entry name" value="AP_endonuc_2"/>
</dbReference>
<dbReference type="FunCoup" id="A0A317XXS3">
    <property type="interactions" value="305"/>
</dbReference>
<dbReference type="GO" id="GO:0008270">
    <property type="term" value="F:zinc ion binding"/>
    <property type="evidence" value="ECO:0007669"/>
    <property type="project" value="InterPro"/>
</dbReference>
<evidence type="ECO:0000259" key="10">
    <source>
        <dbReference type="Pfam" id="PF01261"/>
    </source>
</evidence>
<proteinExistence type="inferred from homology"/>
<keyword evidence="11" id="KW-0255">Endonuclease</keyword>
<keyword evidence="11" id="KW-0540">Nuclease</keyword>
<keyword evidence="7" id="KW-0862">Zinc</keyword>
<feature type="region of interest" description="Disordered" evidence="9">
    <location>
        <begin position="61"/>
        <end position="80"/>
    </location>
</feature>
<feature type="region of interest" description="Disordered" evidence="9">
    <location>
        <begin position="1"/>
        <end position="52"/>
    </location>
</feature>
<feature type="domain" description="Xylose isomerase-like TIM barrel" evidence="10">
    <location>
        <begin position="175"/>
        <end position="421"/>
    </location>
</feature>
<dbReference type="GO" id="GO:0003906">
    <property type="term" value="F:DNA-(apurinic or apyrimidinic site) endonuclease activity"/>
    <property type="evidence" value="ECO:0007669"/>
    <property type="project" value="TreeGrafter"/>
</dbReference>
<sequence>MPTQEGEQSLRRSARVRTPRTSIGRLTSASQSTGGEHALNVGSSRSITASAGDTRVKIEDSLNHTLPLPDSVAVPNGNRKRRTVPVKAEVAKVTVKTEPEVEEEASSAHDSSSLSTAGTKRPRKRPKKEEQNAAANGINEPHEAFPPRPAPGLQTHFIGAHISSAGGVENAPLNALRIGATAFSCFVRPKMQWASKPIASESSELFRERVNTHGFAAHVVPHGCYLVNLANPDKEKREKSYVAFLDDVTRCQDLGIGLFNFHPGSTTGGISKQKGCAFVADYINRVHAETRGVTILVENMAGHGNILGGQLTELRDIIDQVRDKSRVGICIDTCHAFAAGYDMRDRGSYEAFMQTLDDEVGLGYVKAMHLNDSKAGLGECRDRHENLGAGQLGLWPFYAIVNDPRLAGIPLILETPGGEDAVMHQVWTREVRALVSSASYSGFQTNVVLQQKETKTKESKD</sequence>
<evidence type="ECO:0000313" key="11">
    <source>
        <dbReference type="EMBL" id="PWZ02720.1"/>
    </source>
</evidence>
<dbReference type="PANTHER" id="PTHR21445">
    <property type="entry name" value="ENDONUCLEASE IV ENDODEOXYRIBONUCLEASE IV"/>
    <property type="match status" value="1"/>
</dbReference>
<dbReference type="InterPro" id="IPR036237">
    <property type="entry name" value="Xyl_isomerase-like_sf"/>
</dbReference>
<dbReference type="STRING" id="1882483.A0A317XXS3"/>
<dbReference type="InterPro" id="IPR013022">
    <property type="entry name" value="Xyl_isomerase-like_TIM-brl"/>
</dbReference>
<evidence type="ECO:0000256" key="5">
    <source>
        <dbReference type="ARBA" id="ARBA00022763"/>
    </source>
</evidence>
<comment type="cofactor">
    <cofactor evidence="1">
        <name>Zn(2+)</name>
        <dbReference type="ChEBI" id="CHEBI:29105"/>
    </cofactor>
</comment>
<evidence type="ECO:0000256" key="2">
    <source>
        <dbReference type="ARBA" id="ARBA00005340"/>
    </source>
</evidence>
<evidence type="ECO:0000256" key="9">
    <source>
        <dbReference type="SAM" id="MobiDB-lite"/>
    </source>
</evidence>
<dbReference type="SUPFAM" id="SSF51658">
    <property type="entry name" value="Xylose isomerase-like"/>
    <property type="match status" value="1"/>
</dbReference>
<dbReference type="OrthoDB" id="7663182at2759"/>
<evidence type="ECO:0000256" key="3">
    <source>
        <dbReference type="ARBA" id="ARBA00021759"/>
    </source>
</evidence>
<keyword evidence="4" id="KW-0479">Metal-binding</keyword>
<dbReference type="GO" id="GO:0005739">
    <property type="term" value="C:mitochondrion"/>
    <property type="evidence" value="ECO:0007669"/>
    <property type="project" value="TreeGrafter"/>
</dbReference>
<dbReference type="EMBL" id="KZ819188">
    <property type="protein sequence ID" value="PWZ02720.1"/>
    <property type="molecule type" value="Genomic_DNA"/>
</dbReference>
<keyword evidence="8" id="KW-0234">DNA repair</keyword>
<evidence type="ECO:0000313" key="12">
    <source>
        <dbReference type="Proteomes" id="UP000246740"/>
    </source>
</evidence>
<feature type="compositionally biased region" description="Low complexity" evidence="9">
    <location>
        <begin position="108"/>
        <end position="117"/>
    </location>
</feature>
<feature type="region of interest" description="Disordered" evidence="9">
    <location>
        <begin position="94"/>
        <end position="155"/>
    </location>
</feature>
<evidence type="ECO:0000256" key="1">
    <source>
        <dbReference type="ARBA" id="ARBA00001947"/>
    </source>
</evidence>
<evidence type="ECO:0000256" key="8">
    <source>
        <dbReference type="ARBA" id="ARBA00023204"/>
    </source>
</evidence>
<keyword evidence="5" id="KW-0227">DNA damage</keyword>
<dbReference type="NCBIfam" id="TIGR00587">
    <property type="entry name" value="nfo"/>
    <property type="match status" value="1"/>
</dbReference>
<evidence type="ECO:0000256" key="6">
    <source>
        <dbReference type="ARBA" id="ARBA00022801"/>
    </source>
</evidence>
<dbReference type="FunFam" id="3.20.20.150:FF:000001">
    <property type="entry name" value="Probable endonuclease 4"/>
    <property type="match status" value="1"/>
</dbReference>
<dbReference type="GO" id="GO:0008081">
    <property type="term" value="F:phosphoric diester hydrolase activity"/>
    <property type="evidence" value="ECO:0007669"/>
    <property type="project" value="TreeGrafter"/>
</dbReference>
<dbReference type="HAMAP" id="MF_00152">
    <property type="entry name" value="Nfo"/>
    <property type="match status" value="1"/>
</dbReference>
<dbReference type="PROSITE" id="PS51432">
    <property type="entry name" value="AP_NUCLEASE_F2_4"/>
    <property type="match status" value="1"/>
</dbReference>
<dbReference type="InterPro" id="IPR018246">
    <property type="entry name" value="AP_endonuc_F2_Zn_BS"/>
</dbReference>
<dbReference type="Gene3D" id="3.20.20.150">
    <property type="entry name" value="Divalent-metal-dependent TIM barrel enzymes"/>
    <property type="match status" value="1"/>
</dbReference>
<dbReference type="PROSITE" id="PS00730">
    <property type="entry name" value="AP_NUCLEASE_F2_2"/>
    <property type="match status" value="1"/>
</dbReference>
<comment type="similarity">
    <text evidence="2">Belongs to the AP endonuclease 2 family.</text>
</comment>
<reference evidence="11 12" key="1">
    <citation type="journal article" date="2018" name="Mol. Biol. Evol.">
        <title>Broad Genomic Sampling Reveals a Smut Pathogenic Ancestry of the Fungal Clade Ustilaginomycotina.</title>
        <authorList>
            <person name="Kijpornyongpan T."/>
            <person name="Mondo S.J."/>
            <person name="Barry K."/>
            <person name="Sandor L."/>
            <person name="Lee J."/>
            <person name="Lipzen A."/>
            <person name="Pangilinan J."/>
            <person name="LaButti K."/>
            <person name="Hainaut M."/>
            <person name="Henrissat B."/>
            <person name="Grigoriev I.V."/>
            <person name="Spatafora J.W."/>
            <person name="Aime M.C."/>
        </authorList>
    </citation>
    <scope>NUCLEOTIDE SEQUENCE [LARGE SCALE GENOMIC DNA]</scope>
    <source>
        <strain evidence="11 12">MCA 3645</strain>
    </source>
</reference>
<dbReference type="Proteomes" id="UP000246740">
    <property type="component" value="Unassembled WGS sequence"/>
</dbReference>
<dbReference type="PROSITE" id="PS00731">
    <property type="entry name" value="AP_NUCLEASE_F2_3"/>
    <property type="match status" value="1"/>
</dbReference>
<feature type="compositionally biased region" description="Polar residues" evidence="9">
    <location>
        <begin position="19"/>
        <end position="34"/>
    </location>
</feature>
<dbReference type="SMART" id="SM00518">
    <property type="entry name" value="AP2Ec"/>
    <property type="match status" value="1"/>
</dbReference>
<dbReference type="GO" id="GO:0006284">
    <property type="term" value="P:base-excision repair"/>
    <property type="evidence" value="ECO:0007669"/>
    <property type="project" value="TreeGrafter"/>
</dbReference>
<organism evidence="11 12">
    <name type="scientific">Testicularia cyperi</name>
    <dbReference type="NCBI Taxonomy" id="1882483"/>
    <lineage>
        <taxon>Eukaryota</taxon>
        <taxon>Fungi</taxon>
        <taxon>Dikarya</taxon>
        <taxon>Basidiomycota</taxon>
        <taxon>Ustilaginomycotina</taxon>
        <taxon>Ustilaginomycetes</taxon>
        <taxon>Ustilaginales</taxon>
        <taxon>Anthracoideaceae</taxon>
        <taxon>Testicularia</taxon>
    </lineage>
</organism>
<dbReference type="GO" id="GO:0005634">
    <property type="term" value="C:nucleus"/>
    <property type="evidence" value="ECO:0007669"/>
    <property type="project" value="TreeGrafter"/>
</dbReference>
<accession>A0A317XXS3</accession>
<dbReference type="GO" id="GO:0003677">
    <property type="term" value="F:DNA binding"/>
    <property type="evidence" value="ECO:0007669"/>
    <property type="project" value="InterPro"/>
</dbReference>
<feature type="compositionally biased region" description="Polar residues" evidence="9">
    <location>
        <begin position="41"/>
        <end position="51"/>
    </location>
</feature>
<dbReference type="CDD" id="cd00019">
    <property type="entry name" value="AP2Ec"/>
    <property type="match status" value="1"/>
</dbReference>
<evidence type="ECO:0000256" key="7">
    <source>
        <dbReference type="ARBA" id="ARBA00022833"/>
    </source>
</evidence>
<evidence type="ECO:0000256" key="4">
    <source>
        <dbReference type="ARBA" id="ARBA00022723"/>
    </source>
</evidence>
<dbReference type="AlphaFoldDB" id="A0A317XXS3"/>
<dbReference type="Pfam" id="PF01261">
    <property type="entry name" value="AP_endonuc_2"/>
    <property type="match status" value="1"/>
</dbReference>
<dbReference type="PANTHER" id="PTHR21445:SF0">
    <property type="entry name" value="APURINIC-APYRIMIDINIC ENDONUCLEASE"/>
    <property type="match status" value="1"/>
</dbReference>
<protein>
    <recommendedName>
        <fullName evidence="3">Apurinic-apyrimidinic endonuclease 1</fullName>
    </recommendedName>
</protein>
<dbReference type="InParanoid" id="A0A317XXS3"/>
<gene>
    <name evidence="11" type="ORF">BCV70DRAFT_196968</name>
</gene>